<sequence>MISPRYFFNRLKDVKASDLAAVFPMLGALIVSPLFKKKYSHTWLICEEKAEARDNGYWFFRKMREEHPKQPCIYAIDKKSVDYKKVKDLGQVIQYGSFLHWVIYFTCERNISSQKGGKPNAVLCAFIELNNWYNAHNIFLQHGVIINDLRWLYADRSRFDMFVTSAVPETKYIEEKFGYSKGVVQLCGLPRFDNLHNRNVKRNRIVIMPTWRYWFNLKSKEQAGLDSDFLHSHYLKSWKALLESHKLAELIDEYKLEVIFYPHRNLQYHLPDMKKMISTKVTIASWKDYDIQELLKSSEMMITDYSSVFFDMVYMKKPVIFYQFDLEEFRKGQYEQGYFDYNENPFGKSCRNPDEVLSLLEGFIKSGYKCSKEYLTAHKRYFLYYDSSNSERVYKAVKQLRRK</sequence>
<dbReference type="InterPro" id="IPR051612">
    <property type="entry name" value="Teichoic_Acid_Biosynth"/>
</dbReference>
<dbReference type="Pfam" id="PF04464">
    <property type="entry name" value="Glyphos_transf"/>
    <property type="match status" value="1"/>
</dbReference>
<dbReference type="RefSeq" id="WP_158360274.1">
    <property type="nucleotide sequence ID" value="NZ_JAOQJF010000058.1"/>
</dbReference>
<dbReference type="EMBL" id="JAOQJF010000058">
    <property type="protein sequence ID" value="MCU6801418.1"/>
    <property type="molecule type" value="Genomic_DNA"/>
</dbReference>
<accession>A0ABT2V3F2</accession>
<gene>
    <name evidence="1" type="ORF">OCV69_16095</name>
</gene>
<protein>
    <submittedName>
        <fullName evidence="1">CDP-glycerol glycerophosphotransferase family protein</fullName>
    </submittedName>
</protein>
<dbReference type="Proteomes" id="UP001652395">
    <property type="component" value="Unassembled WGS sequence"/>
</dbReference>
<dbReference type="Gene3D" id="3.40.50.12580">
    <property type="match status" value="1"/>
</dbReference>
<dbReference type="InterPro" id="IPR043148">
    <property type="entry name" value="TagF_C"/>
</dbReference>
<reference evidence="1 2" key="1">
    <citation type="journal article" date="2021" name="ISME Commun">
        <title>Automated analysis of genomic sequences facilitates high-throughput and comprehensive description of bacteria.</title>
        <authorList>
            <person name="Hitch T.C.A."/>
        </authorList>
    </citation>
    <scope>NUCLEOTIDE SEQUENCE [LARGE SCALE GENOMIC DNA]</scope>
    <source>
        <strain evidence="2">f_CCE</strain>
    </source>
</reference>
<evidence type="ECO:0000313" key="2">
    <source>
        <dbReference type="Proteomes" id="UP001652395"/>
    </source>
</evidence>
<keyword evidence="2" id="KW-1185">Reference proteome</keyword>
<dbReference type="SUPFAM" id="SSF53756">
    <property type="entry name" value="UDP-Glycosyltransferase/glycogen phosphorylase"/>
    <property type="match status" value="1"/>
</dbReference>
<comment type="caution">
    <text evidence="1">The sequence shown here is derived from an EMBL/GenBank/DDBJ whole genome shotgun (WGS) entry which is preliminary data.</text>
</comment>
<dbReference type="PANTHER" id="PTHR37316:SF3">
    <property type="entry name" value="TEICHOIC ACID GLYCEROL-PHOSPHATE TRANSFERASE"/>
    <property type="match status" value="1"/>
</dbReference>
<evidence type="ECO:0000313" key="1">
    <source>
        <dbReference type="EMBL" id="MCU6801418.1"/>
    </source>
</evidence>
<name>A0ABT2V3F2_9FIRM</name>
<dbReference type="PANTHER" id="PTHR37316">
    <property type="entry name" value="TEICHOIC ACID GLYCEROL-PHOSPHATE PRIMASE"/>
    <property type="match status" value="1"/>
</dbReference>
<dbReference type="InterPro" id="IPR007554">
    <property type="entry name" value="Glycerophosphate_synth"/>
</dbReference>
<proteinExistence type="predicted"/>
<organism evidence="1 2">
    <name type="scientific">Alitiscatomonas aceti</name>
    <dbReference type="NCBI Taxonomy" id="2981724"/>
    <lineage>
        <taxon>Bacteria</taxon>
        <taxon>Bacillati</taxon>
        <taxon>Bacillota</taxon>
        <taxon>Clostridia</taxon>
        <taxon>Lachnospirales</taxon>
        <taxon>Lachnospiraceae</taxon>
        <taxon>Alitiscatomonas</taxon>
    </lineage>
</organism>